<accession>A0AAD1ADG8</accession>
<gene>
    <name evidence="3" type="ORF">C7V51_09490</name>
</gene>
<feature type="transmembrane region" description="Helical" evidence="2">
    <location>
        <begin position="120"/>
        <end position="140"/>
    </location>
</feature>
<dbReference type="InterPro" id="IPR036259">
    <property type="entry name" value="MFS_trans_sf"/>
</dbReference>
<sequence length="234" mass="23816">MTWSSDAETTRIPSATDTPGGTGPEPTREYVWPEPETDRPPTTEPPEATASAGATALGVVEAEPERVVRSGNRLAGVALALLTTAFFAGLYLVALTAIRVLADQTGADPVALGLAQAPTALFLAPVAAFFVGLALIVLVVNRAGWWAYVLGGFLVAVLTAAAAFVGSWSGVGGLAVPAAPSLLADHLRDPVVLASVLAAGVLGREATVWGGALIAARARGVKRRNAEREAAASS</sequence>
<dbReference type="SUPFAM" id="SSF103473">
    <property type="entry name" value="MFS general substrate transporter"/>
    <property type="match status" value="1"/>
</dbReference>
<feature type="transmembrane region" description="Helical" evidence="2">
    <location>
        <begin position="74"/>
        <end position="100"/>
    </location>
</feature>
<dbReference type="KEGG" id="ria:C7V51_09490"/>
<keyword evidence="2" id="KW-1133">Transmembrane helix</keyword>
<feature type="region of interest" description="Disordered" evidence="1">
    <location>
        <begin position="1"/>
        <end position="54"/>
    </location>
</feature>
<feature type="transmembrane region" description="Helical" evidence="2">
    <location>
        <begin position="191"/>
        <end position="216"/>
    </location>
</feature>
<name>A0AAD1ADG8_9MICO</name>
<evidence type="ECO:0000256" key="1">
    <source>
        <dbReference type="SAM" id="MobiDB-lite"/>
    </source>
</evidence>
<evidence type="ECO:0000313" key="3">
    <source>
        <dbReference type="EMBL" id="AZZ56089.1"/>
    </source>
</evidence>
<feature type="transmembrane region" description="Helical" evidence="2">
    <location>
        <begin position="147"/>
        <end position="171"/>
    </location>
</feature>
<dbReference type="RefSeq" id="WP_104265239.1">
    <property type="nucleotide sequence ID" value="NZ_CP028130.1"/>
</dbReference>
<dbReference type="Proteomes" id="UP000283946">
    <property type="component" value="Chromosome"/>
</dbReference>
<keyword evidence="2" id="KW-0812">Transmembrane</keyword>
<reference evidence="3 4" key="1">
    <citation type="submission" date="2018-03" db="EMBL/GenBank/DDBJ databases">
        <title>Bacteriophage NCPPB3778 and a type I-E CRISPR drive the evolution of the US Biological Select Agent, Rathayibacter toxicus.</title>
        <authorList>
            <person name="Davis E.W.II."/>
            <person name="Tabima J.F."/>
            <person name="Weisberg A.J."/>
            <person name="Dantas Lopes L."/>
            <person name="Wiseman M.S."/>
            <person name="Wiseman M.S."/>
            <person name="Pupko T."/>
            <person name="Belcher M.S."/>
            <person name="Sechler A.J."/>
            <person name="Tancos M.A."/>
            <person name="Schroeder B.K."/>
            <person name="Murray T.D."/>
            <person name="Luster D.G."/>
            <person name="Schneider W.L."/>
            <person name="Rogers E."/>
            <person name="Andreote F.D."/>
            <person name="Grunwald N.J."/>
            <person name="Putnam M.L."/>
            <person name="Chang J.H."/>
        </authorList>
    </citation>
    <scope>NUCLEOTIDE SEQUENCE [LARGE SCALE GENOMIC DNA]</scope>
    <source>
        <strain evidence="3 4">NCCPB 2253</strain>
    </source>
</reference>
<organism evidence="3 4">
    <name type="scientific">Rathayibacter iranicus</name>
    <dbReference type="NCBI Taxonomy" id="59737"/>
    <lineage>
        <taxon>Bacteria</taxon>
        <taxon>Bacillati</taxon>
        <taxon>Actinomycetota</taxon>
        <taxon>Actinomycetes</taxon>
        <taxon>Micrococcales</taxon>
        <taxon>Microbacteriaceae</taxon>
        <taxon>Rathayibacter</taxon>
    </lineage>
</organism>
<evidence type="ECO:0000313" key="4">
    <source>
        <dbReference type="Proteomes" id="UP000283946"/>
    </source>
</evidence>
<keyword evidence="2" id="KW-0472">Membrane</keyword>
<feature type="compositionally biased region" description="Polar residues" evidence="1">
    <location>
        <begin position="1"/>
        <end position="17"/>
    </location>
</feature>
<dbReference type="EMBL" id="CP028130">
    <property type="protein sequence ID" value="AZZ56089.1"/>
    <property type="molecule type" value="Genomic_DNA"/>
</dbReference>
<dbReference type="AlphaFoldDB" id="A0AAD1ADG8"/>
<feature type="compositionally biased region" description="Low complexity" evidence="1">
    <location>
        <begin position="45"/>
        <end position="54"/>
    </location>
</feature>
<protein>
    <submittedName>
        <fullName evidence="3">Uncharacterized protein</fullName>
    </submittedName>
</protein>
<evidence type="ECO:0000256" key="2">
    <source>
        <dbReference type="SAM" id="Phobius"/>
    </source>
</evidence>
<proteinExistence type="predicted"/>